<dbReference type="CDD" id="cd01189">
    <property type="entry name" value="INT_ICEBs1_C_like"/>
    <property type="match status" value="1"/>
</dbReference>
<sequence>MIRRNPCRIKGAGHDKANERPTATLDQVFAIAEHIDARYRLMILLAAFAQLRFGELVALRRNSIDLGKMELRVRLATAEMEDGTQEDGDPKSDAGKRPISLPAGLRGDIETHLDRYAQAGAHGRLFVGPLGGIPRRRNFHRVWRAALKRAGIPDDMDLHPHDLRHTGSTWSAQSGATLKELMTRIGHSSTRAAMIYQHASRDRDDAIAAALDALTVEARTQATK</sequence>
<feature type="domain" description="Tyr recombinase" evidence="3">
    <location>
        <begin position="18"/>
        <end position="209"/>
    </location>
</feature>
<evidence type="ECO:0000313" key="4">
    <source>
        <dbReference type="EMBL" id="MFC7280050.1"/>
    </source>
</evidence>
<dbReference type="SUPFAM" id="SSF56349">
    <property type="entry name" value="DNA breaking-rejoining enzymes"/>
    <property type="match status" value="1"/>
</dbReference>
<dbReference type="EMBL" id="JBHTBJ010000074">
    <property type="protein sequence ID" value="MFC7280050.1"/>
    <property type="molecule type" value="Genomic_DNA"/>
</dbReference>
<dbReference type="RefSeq" id="WP_378977964.1">
    <property type="nucleotide sequence ID" value="NZ_JBHTBJ010000074.1"/>
</dbReference>
<dbReference type="PANTHER" id="PTHR30349:SF64">
    <property type="entry name" value="PROPHAGE INTEGRASE INTD-RELATED"/>
    <property type="match status" value="1"/>
</dbReference>
<comment type="caution">
    <text evidence="4">The sequence shown here is derived from an EMBL/GenBank/DDBJ whole genome shotgun (WGS) entry which is preliminary data.</text>
</comment>
<name>A0ABW2I5C6_9ACTN</name>
<organism evidence="4 5">
    <name type="scientific">Paractinoplanes rhizophilus</name>
    <dbReference type="NCBI Taxonomy" id="1416877"/>
    <lineage>
        <taxon>Bacteria</taxon>
        <taxon>Bacillati</taxon>
        <taxon>Actinomycetota</taxon>
        <taxon>Actinomycetes</taxon>
        <taxon>Micromonosporales</taxon>
        <taxon>Micromonosporaceae</taxon>
        <taxon>Paractinoplanes</taxon>
    </lineage>
</organism>
<evidence type="ECO:0000259" key="3">
    <source>
        <dbReference type="PROSITE" id="PS51898"/>
    </source>
</evidence>
<evidence type="ECO:0000313" key="5">
    <source>
        <dbReference type="Proteomes" id="UP001596548"/>
    </source>
</evidence>
<feature type="region of interest" description="Disordered" evidence="2">
    <location>
        <begin position="78"/>
        <end position="104"/>
    </location>
</feature>
<proteinExistence type="predicted"/>
<keyword evidence="1" id="KW-0233">DNA recombination</keyword>
<dbReference type="Pfam" id="PF00589">
    <property type="entry name" value="Phage_integrase"/>
    <property type="match status" value="1"/>
</dbReference>
<accession>A0ABW2I5C6</accession>
<protein>
    <submittedName>
        <fullName evidence="4">Tyrosine-type recombinase/integrase</fullName>
    </submittedName>
</protein>
<gene>
    <name evidence="4" type="ORF">ACFQS1_39345</name>
</gene>
<evidence type="ECO:0000256" key="2">
    <source>
        <dbReference type="SAM" id="MobiDB-lite"/>
    </source>
</evidence>
<dbReference type="InterPro" id="IPR050090">
    <property type="entry name" value="Tyrosine_recombinase_XerCD"/>
</dbReference>
<dbReference type="InterPro" id="IPR013762">
    <property type="entry name" value="Integrase-like_cat_sf"/>
</dbReference>
<keyword evidence="5" id="KW-1185">Reference proteome</keyword>
<reference evidence="5" key="1">
    <citation type="journal article" date="2019" name="Int. J. Syst. Evol. Microbiol.">
        <title>The Global Catalogue of Microorganisms (GCM) 10K type strain sequencing project: providing services to taxonomists for standard genome sequencing and annotation.</title>
        <authorList>
            <consortium name="The Broad Institute Genomics Platform"/>
            <consortium name="The Broad Institute Genome Sequencing Center for Infectious Disease"/>
            <person name="Wu L."/>
            <person name="Ma J."/>
        </authorList>
    </citation>
    <scope>NUCLEOTIDE SEQUENCE [LARGE SCALE GENOMIC DNA]</scope>
    <source>
        <strain evidence="5">XZYJT-10</strain>
    </source>
</reference>
<dbReference type="Gene3D" id="1.10.443.10">
    <property type="entry name" value="Intergrase catalytic core"/>
    <property type="match status" value="1"/>
</dbReference>
<dbReference type="InterPro" id="IPR011010">
    <property type="entry name" value="DNA_brk_join_enz"/>
</dbReference>
<dbReference type="Proteomes" id="UP001596548">
    <property type="component" value="Unassembled WGS sequence"/>
</dbReference>
<evidence type="ECO:0000256" key="1">
    <source>
        <dbReference type="ARBA" id="ARBA00023172"/>
    </source>
</evidence>
<dbReference type="InterPro" id="IPR002104">
    <property type="entry name" value="Integrase_catalytic"/>
</dbReference>
<dbReference type="PANTHER" id="PTHR30349">
    <property type="entry name" value="PHAGE INTEGRASE-RELATED"/>
    <property type="match status" value="1"/>
</dbReference>
<dbReference type="PROSITE" id="PS51898">
    <property type="entry name" value="TYR_RECOMBINASE"/>
    <property type="match status" value="1"/>
</dbReference>